<reference evidence="2 3" key="1">
    <citation type="submission" date="2019-03" db="EMBL/GenBank/DDBJ databases">
        <title>Genomic Encyclopedia of Archaeal and Bacterial Type Strains, Phase II (KMG-II): from individual species to whole genera.</title>
        <authorList>
            <person name="Goeker M."/>
        </authorList>
    </citation>
    <scope>NUCLEOTIDE SEQUENCE [LARGE SCALE GENOMIC DNA]</scope>
    <source>
        <strain evidence="2 3">DSM 26433</strain>
    </source>
</reference>
<dbReference type="AlphaFoldDB" id="A0A4R1NQL5"/>
<feature type="compositionally biased region" description="Low complexity" evidence="1">
    <location>
        <begin position="130"/>
        <end position="148"/>
    </location>
</feature>
<feature type="compositionally biased region" description="Pro residues" evidence="1">
    <location>
        <begin position="149"/>
        <end position="182"/>
    </location>
</feature>
<keyword evidence="3" id="KW-1185">Reference proteome</keyword>
<dbReference type="Proteomes" id="UP000295673">
    <property type="component" value="Unassembled WGS sequence"/>
</dbReference>
<dbReference type="RefSeq" id="WP_165929061.1">
    <property type="nucleotide sequence ID" value="NZ_SMGR01000001.1"/>
</dbReference>
<evidence type="ECO:0000313" key="3">
    <source>
        <dbReference type="Proteomes" id="UP000295673"/>
    </source>
</evidence>
<protein>
    <submittedName>
        <fullName evidence="2">Uncharacterized protein</fullName>
    </submittedName>
</protein>
<name>A0A4R1NQL5_9RHOB</name>
<sequence length="182" mass="18783">MLQNPYFAGITVSIGDKMISRTVAAFAVASLGVLPTASKADTAFGFGISFIFGGDVAVGVRVFSDDEAERGAFAIGLDYKLRSNSWRPNAGVAYLDEDFYIDLSVGYDFNAGEVDFGAGLGLTNNVKKTAPVTPAATPTVTTTSDPTPVTTPTPTPSPTPTPTPDPGPAPDEPGPAPDEPVL</sequence>
<proteinExistence type="predicted"/>
<feature type="region of interest" description="Disordered" evidence="1">
    <location>
        <begin position="130"/>
        <end position="182"/>
    </location>
</feature>
<organism evidence="2 3">
    <name type="scientific">Shimia isoporae</name>
    <dbReference type="NCBI Taxonomy" id="647720"/>
    <lineage>
        <taxon>Bacteria</taxon>
        <taxon>Pseudomonadati</taxon>
        <taxon>Pseudomonadota</taxon>
        <taxon>Alphaproteobacteria</taxon>
        <taxon>Rhodobacterales</taxon>
        <taxon>Roseobacteraceae</taxon>
    </lineage>
</organism>
<evidence type="ECO:0000313" key="2">
    <source>
        <dbReference type="EMBL" id="TCL10131.1"/>
    </source>
</evidence>
<evidence type="ECO:0000256" key="1">
    <source>
        <dbReference type="SAM" id="MobiDB-lite"/>
    </source>
</evidence>
<gene>
    <name evidence="2" type="ORF">BXY66_2200</name>
</gene>
<dbReference type="EMBL" id="SMGR01000001">
    <property type="protein sequence ID" value="TCL10131.1"/>
    <property type="molecule type" value="Genomic_DNA"/>
</dbReference>
<comment type="caution">
    <text evidence="2">The sequence shown here is derived from an EMBL/GenBank/DDBJ whole genome shotgun (WGS) entry which is preliminary data.</text>
</comment>
<accession>A0A4R1NQL5</accession>